<evidence type="ECO:0000256" key="5">
    <source>
        <dbReference type="ARBA" id="ARBA00023136"/>
    </source>
</evidence>
<comment type="similarity">
    <text evidence="2 6">Belongs to the drug/metabolite transporter (DMT) superfamily. Plant drug/metabolite exporter (P-DME) (TC 2.A.7.4) family.</text>
</comment>
<keyword evidence="4 6" id="KW-1133">Transmembrane helix</keyword>
<protein>
    <recommendedName>
        <fullName evidence="6">WAT1-related protein</fullName>
    </recommendedName>
</protein>
<dbReference type="InterPro" id="IPR000620">
    <property type="entry name" value="EamA_dom"/>
</dbReference>
<name>A0AB40B9Z9_DIOCR</name>
<feature type="transmembrane region" description="Helical" evidence="6">
    <location>
        <begin position="300"/>
        <end position="321"/>
    </location>
</feature>
<evidence type="ECO:0000256" key="2">
    <source>
        <dbReference type="ARBA" id="ARBA00007635"/>
    </source>
</evidence>
<dbReference type="InterPro" id="IPR037185">
    <property type="entry name" value="EmrE-like"/>
</dbReference>
<evidence type="ECO:0000313" key="8">
    <source>
        <dbReference type="Proteomes" id="UP001515500"/>
    </source>
</evidence>
<dbReference type="SUPFAM" id="SSF103481">
    <property type="entry name" value="Multidrug resistance efflux transporter EmrE"/>
    <property type="match status" value="1"/>
</dbReference>
<keyword evidence="5 6" id="KW-0472">Membrane</keyword>
<feature type="transmembrane region" description="Helical" evidence="6">
    <location>
        <begin position="153"/>
        <end position="171"/>
    </location>
</feature>
<dbReference type="AlphaFoldDB" id="A0AB40B9Z9"/>
<evidence type="ECO:0000256" key="4">
    <source>
        <dbReference type="ARBA" id="ARBA00022989"/>
    </source>
</evidence>
<dbReference type="GeneID" id="120260195"/>
<dbReference type="GO" id="GO:0022857">
    <property type="term" value="F:transmembrane transporter activity"/>
    <property type="evidence" value="ECO:0007669"/>
    <property type="project" value="InterPro"/>
</dbReference>
<dbReference type="Pfam" id="PF00892">
    <property type="entry name" value="EamA"/>
    <property type="match status" value="1"/>
</dbReference>
<feature type="transmembrane region" description="Helical" evidence="6">
    <location>
        <begin position="327"/>
        <end position="346"/>
    </location>
</feature>
<accession>A0AB40B9Z9</accession>
<keyword evidence="3 6" id="KW-0812">Transmembrane</keyword>
<feature type="transmembrane region" description="Helical" evidence="6">
    <location>
        <begin position="60"/>
        <end position="78"/>
    </location>
</feature>
<dbReference type="GO" id="GO:0016020">
    <property type="term" value="C:membrane"/>
    <property type="evidence" value="ECO:0007669"/>
    <property type="project" value="UniProtKB-SubCell"/>
</dbReference>
<evidence type="ECO:0000313" key="9">
    <source>
        <dbReference type="RefSeq" id="XP_039123569.1"/>
    </source>
</evidence>
<feature type="transmembrane region" description="Helical" evidence="6">
    <location>
        <begin position="236"/>
        <end position="257"/>
    </location>
</feature>
<evidence type="ECO:0000256" key="1">
    <source>
        <dbReference type="ARBA" id="ARBA00004141"/>
    </source>
</evidence>
<feature type="transmembrane region" description="Helical" evidence="6">
    <location>
        <begin position="31"/>
        <end position="53"/>
    </location>
</feature>
<dbReference type="Proteomes" id="UP001515500">
    <property type="component" value="Chromosome 5"/>
</dbReference>
<gene>
    <name evidence="9" type="primary">LOC120260195</name>
</gene>
<dbReference type="RefSeq" id="XP_039123569.1">
    <property type="nucleotide sequence ID" value="XM_039267635.1"/>
</dbReference>
<evidence type="ECO:0000259" key="7">
    <source>
        <dbReference type="Pfam" id="PF00892"/>
    </source>
</evidence>
<feature type="transmembrane region" description="Helical" evidence="6">
    <location>
        <begin position="204"/>
        <end position="224"/>
    </location>
</feature>
<comment type="subcellular location">
    <subcellularLocation>
        <location evidence="1 6">Membrane</location>
        <topology evidence="1 6">Multi-pass membrane protein</topology>
    </subcellularLocation>
</comment>
<feature type="domain" description="EamA" evidence="7">
    <location>
        <begin position="206"/>
        <end position="344"/>
    </location>
</feature>
<evidence type="ECO:0000256" key="6">
    <source>
        <dbReference type="RuleBase" id="RU363077"/>
    </source>
</evidence>
<keyword evidence="8" id="KW-1185">Reference proteome</keyword>
<evidence type="ECO:0000256" key="3">
    <source>
        <dbReference type="ARBA" id="ARBA00022692"/>
    </source>
</evidence>
<dbReference type="InterPro" id="IPR030184">
    <property type="entry name" value="WAT1-related"/>
</dbReference>
<sequence length="371" mass="40937">MKPALCMAFVQVVLAGTNILYKLAVNDGMDMRIMVAYRYIFAAAFFSPLAYFIERKKRPGMTWMILFYSFLSGILWYHESVDHFLSLVSSITVLHLHELLWGTLTQNLYIASIKLTSATFTSAMTNLTPAMTFILAIIFGLESLHIKTMSGQAKVLGTLIGIGGAMLLTFYKGVQINIWPKSYNIMEGHQGTSHAIPHQDHDNLVKGLMLALASCISYSIWLIIQAKAIKLFPCQYSLTALMCLMAAVQSACFALAMDSEWVQWRMGFDVRLLTAVCSGIVASGLSVTVMAWCIRKKGPLYASVFNPLMLVIVALLGSLLLDEKLHLGSVLGAVLIVLGLYIVLWGKGREAANIKEASFSDHDSIHPCYSA</sequence>
<organism evidence="8 9">
    <name type="scientific">Dioscorea cayennensis subsp. rotundata</name>
    <name type="common">White Guinea yam</name>
    <name type="synonym">Dioscorea rotundata</name>
    <dbReference type="NCBI Taxonomy" id="55577"/>
    <lineage>
        <taxon>Eukaryota</taxon>
        <taxon>Viridiplantae</taxon>
        <taxon>Streptophyta</taxon>
        <taxon>Embryophyta</taxon>
        <taxon>Tracheophyta</taxon>
        <taxon>Spermatophyta</taxon>
        <taxon>Magnoliopsida</taxon>
        <taxon>Liliopsida</taxon>
        <taxon>Dioscoreales</taxon>
        <taxon>Dioscoreaceae</taxon>
        <taxon>Dioscorea</taxon>
    </lineage>
</organism>
<feature type="transmembrane region" description="Helical" evidence="6">
    <location>
        <begin position="272"/>
        <end position="293"/>
    </location>
</feature>
<reference evidence="9" key="1">
    <citation type="submission" date="2025-08" db="UniProtKB">
        <authorList>
            <consortium name="RefSeq"/>
        </authorList>
    </citation>
    <scope>IDENTIFICATION</scope>
</reference>
<feature type="transmembrane region" description="Helical" evidence="6">
    <location>
        <begin position="123"/>
        <end position="141"/>
    </location>
</feature>
<proteinExistence type="inferred from homology"/>
<dbReference type="PANTHER" id="PTHR31218">
    <property type="entry name" value="WAT1-RELATED PROTEIN"/>
    <property type="match status" value="1"/>
</dbReference>